<comment type="caution">
    <text evidence="2">The sequence shown here is derived from an EMBL/GenBank/DDBJ whole genome shotgun (WGS) entry which is preliminary data.</text>
</comment>
<dbReference type="EMBL" id="LAZR01035865">
    <property type="protein sequence ID" value="KKL26358.1"/>
    <property type="molecule type" value="Genomic_DNA"/>
</dbReference>
<proteinExistence type="predicted"/>
<name>A0A0F9ER65_9ZZZZ</name>
<gene>
    <name evidence="2" type="ORF">LCGC14_2396080</name>
</gene>
<evidence type="ECO:0000256" key="1">
    <source>
        <dbReference type="SAM" id="MobiDB-lite"/>
    </source>
</evidence>
<feature type="region of interest" description="Disordered" evidence="1">
    <location>
        <begin position="23"/>
        <end position="53"/>
    </location>
</feature>
<sequence length="53" mass="5377">MAAKFHVTKNGVVTAVTAAGKKNELRRGNPAGEGPGVGKYSVKVRPTGPISGD</sequence>
<reference evidence="2" key="1">
    <citation type="journal article" date="2015" name="Nature">
        <title>Complex archaea that bridge the gap between prokaryotes and eukaryotes.</title>
        <authorList>
            <person name="Spang A."/>
            <person name="Saw J.H."/>
            <person name="Jorgensen S.L."/>
            <person name="Zaremba-Niedzwiedzka K."/>
            <person name="Martijn J."/>
            <person name="Lind A.E."/>
            <person name="van Eijk R."/>
            <person name="Schleper C."/>
            <person name="Guy L."/>
            <person name="Ettema T.J."/>
        </authorList>
    </citation>
    <scope>NUCLEOTIDE SEQUENCE</scope>
</reference>
<evidence type="ECO:0000313" key="2">
    <source>
        <dbReference type="EMBL" id="KKL26358.1"/>
    </source>
</evidence>
<organism evidence="2">
    <name type="scientific">marine sediment metagenome</name>
    <dbReference type="NCBI Taxonomy" id="412755"/>
    <lineage>
        <taxon>unclassified sequences</taxon>
        <taxon>metagenomes</taxon>
        <taxon>ecological metagenomes</taxon>
    </lineage>
</organism>
<accession>A0A0F9ER65</accession>
<dbReference type="AlphaFoldDB" id="A0A0F9ER65"/>
<protein>
    <submittedName>
        <fullName evidence="2">Uncharacterized protein</fullName>
    </submittedName>
</protein>